<accession>A0AAD5MDF6</accession>
<sequence length="219" mass="24535">MSSVALLFVQKKYQELHLGSLKRYQAPSSLAECEPTNLAILVVPSSPINHQNSKSDVFLYDWNGVVLHEDPDYYRPPTLVDPVDLEYILAQAPFDGVTQTDFYLMLNQICPGSIVIVDSQGSQNMNYQRNNCFDTPGVFETAITLTAHLAKNSETTAILLALVDQGVDPSYITISADCYRSCDTKIRLFYRSLTISVVKGVRQGDNIHQSRLRPQRCGR</sequence>
<gene>
    <name evidence="1" type="ORF">KIN20_013355</name>
</gene>
<organism evidence="1 2">
    <name type="scientific">Parelaphostrongylus tenuis</name>
    <name type="common">Meningeal worm</name>
    <dbReference type="NCBI Taxonomy" id="148309"/>
    <lineage>
        <taxon>Eukaryota</taxon>
        <taxon>Metazoa</taxon>
        <taxon>Ecdysozoa</taxon>
        <taxon>Nematoda</taxon>
        <taxon>Chromadorea</taxon>
        <taxon>Rhabditida</taxon>
        <taxon>Rhabditina</taxon>
        <taxon>Rhabditomorpha</taxon>
        <taxon>Strongyloidea</taxon>
        <taxon>Metastrongylidae</taxon>
        <taxon>Parelaphostrongylus</taxon>
    </lineage>
</organism>
<name>A0AAD5MDF6_PARTN</name>
<proteinExistence type="predicted"/>
<protein>
    <submittedName>
        <fullName evidence="1">Uncharacterized protein</fullName>
    </submittedName>
</protein>
<dbReference type="InterPro" id="IPR029021">
    <property type="entry name" value="Prot-tyrosine_phosphatase-like"/>
</dbReference>
<dbReference type="EMBL" id="JAHQIW010002602">
    <property type="protein sequence ID" value="KAJ1355805.1"/>
    <property type="molecule type" value="Genomic_DNA"/>
</dbReference>
<dbReference type="AlphaFoldDB" id="A0AAD5MDF6"/>
<reference evidence="1" key="1">
    <citation type="submission" date="2021-06" db="EMBL/GenBank/DDBJ databases">
        <title>Parelaphostrongylus tenuis whole genome reference sequence.</title>
        <authorList>
            <person name="Garwood T.J."/>
            <person name="Larsen P.A."/>
            <person name="Fountain-Jones N.M."/>
            <person name="Garbe J.R."/>
            <person name="Macchietto M.G."/>
            <person name="Kania S.A."/>
            <person name="Gerhold R.W."/>
            <person name="Richards J.E."/>
            <person name="Wolf T.M."/>
        </authorList>
    </citation>
    <scope>NUCLEOTIDE SEQUENCE</scope>
    <source>
        <strain evidence="1">MNPRO001-30</strain>
        <tissue evidence="1">Meninges</tissue>
    </source>
</reference>
<keyword evidence="2" id="KW-1185">Reference proteome</keyword>
<evidence type="ECO:0000313" key="1">
    <source>
        <dbReference type="EMBL" id="KAJ1355805.1"/>
    </source>
</evidence>
<evidence type="ECO:0000313" key="2">
    <source>
        <dbReference type="Proteomes" id="UP001196413"/>
    </source>
</evidence>
<dbReference type="Proteomes" id="UP001196413">
    <property type="component" value="Unassembled WGS sequence"/>
</dbReference>
<dbReference type="SUPFAM" id="SSF52799">
    <property type="entry name" value="(Phosphotyrosine protein) phosphatases II"/>
    <property type="match status" value="1"/>
</dbReference>
<comment type="caution">
    <text evidence="1">The sequence shown here is derived from an EMBL/GenBank/DDBJ whole genome shotgun (WGS) entry which is preliminary data.</text>
</comment>